<organism evidence="3">
    <name type="scientific">Nicotiana tabacum</name>
    <name type="common">Common tobacco</name>
    <dbReference type="NCBI Taxonomy" id="4097"/>
    <lineage>
        <taxon>Eukaryota</taxon>
        <taxon>Viridiplantae</taxon>
        <taxon>Streptophyta</taxon>
        <taxon>Embryophyta</taxon>
        <taxon>Tracheophyta</taxon>
        <taxon>Spermatophyta</taxon>
        <taxon>Magnoliopsida</taxon>
        <taxon>eudicotyledons</taxon>
        <taxon>Gunneridae</taxon>
        <taxon>Pentapetalae</taxon>
        <taxon>asterids</taxon>
        <taxon>lamiids</taxon>
        <taxon>Solanales</taxon>
        <taxon>Solanaceae</taxon>
        <taxon>Nicotianoideae</taxon>
        <taxon>Nicotianeae</taxon>
        <taxon>Nicotiana</taxon>
    </lineage>
</organism>
<dbReference type="OrthoDB" id="1295349at2759"/>
<dbReference type="InterPro" id="IPR004330">
    <property type="entry name" value="FAR1_DNA_bnd_dom"/>
</dbReference>
<dbReference type="PANTHER" id="PTHR46328">
    <property type="entry name" value="FAR-RED IMPAIRED RESPONSIVE (FAR1) FAMILY PROTEIN-RELATED"/>
    <property type="match status" value="1"/>
</dbReference>
<feature type="domain" description="FAR1" evidence="1">
    <location>
        <begin position="32"/>
        <end position="118"/>
    </location>
</feature>
<evidence type="ECO:0000259" key="1">
    <source>
        <dbReference type="Pfam" id="PF03101"/>
    </source>
</evidence>
<dbReference type="PANTHER" id="PTHR46328:SF34">
    <property type="entry name" value="PROTEIN FAR1-RELATED SEQUENCE 5-LIKE"/>
    <property type="match status" value="1"/>
</dbReference>
<dbReference type="RefSeq" id="XP_016460554.1">
    <property type="nucleotide sequence ID" value="XM_016605068.1"/>
</dbReference>
<gene>
    <name evidence="3 4 5" type="primary">LOC107784020</name>
</gene>
<evidence type="ECO:0000313" key="5">
    <source>
        <dbReference type="RefSeq" id="XP_016460556.1"/>
    </source>
</evidence>
<feature type="domain" description="FAR1" evidence="1">
    <location>
        <begin position="182"/>
        <end position="270"/>
    </location>
</feature>
<dbReference type="STRING" id="4097.A0A1S3Z873"/>
<dbReference type="PaxDb" id="4097-A0A1S3Z873"/>
<evidence type="ECO:0000313" key="2">
    <source>
        <dbReference type="Proteomes" id="UP000790787"/>
    </source>
</evidence>
<dbReference type="Proteomes" id="UP000790787">
    <property type="component" value="Chromosome 11"/>
</dbReference>
<name>A0A1S3Z873_TOBAC</name>
<sequence>MEITSSESQGGFNVPIKLGMEFDSDEQAYECYIEYAAALGFSVRKEYANKNKVQGYVTSRKFTCHKEGYRSKDKRGQTVQKHRKETRTGCLAHIIISRQSDGKFRITSFQEKHNHPLDPSSLSHILPSQRKIKVAQAHEVTARYKHLCLNRFMEITYSESQGGFNVPIKLGMEFDSDEHAYEWYNEYAAAMGFSARKEYANKSKVQGYVTSRKFTCHKEGYRSKDKRDRTVQKHRKETRTGCLAHIIISRQSNGTFRITSFEEKHNHPLDPSLSDMLPSERKIKVAQAHKVSVRYKHLCEIFAQISSEASESKEGYELAAKCANELVAKLKHVKKRNESHEDSAPSKSIENELNETIFIDNTNATKLTGLKRKQPTHRSNTRTMSFMEMTKSKNNTSLLKSPQCQTDKKLDHLPSLLSCQVTCPSLSDASMTMGVPEGSCLKDHPMKV</sequence>
<dbReference type="KEGG" id="nta:107784020"/>
<dbReference type="Pfam" id="PF03101">
    <property type="entry name" value="FAR1"/>
    <property type="match status" value="2"/>
</dbReference>
<dbReference type="AlphaFoldDB" id="A0A1S3Z873"/>
<reference key="1">
    <citation type="journal article" date="2014" name="Nat. Commun.">
        <title>The tobacco genome sequence and its comparison with those of tomato and potato.</title>
        <authorList>
            <person name="Sierro N."/>
            <person name="Battey J.N."/>
            <person name="Ouadi S."/>
            <person name="Bakaher N."/>
            <person name="Bovet L."/>
            <person name="Willig A."/>
            <person name="Goepfert S."/>
            <person name="Peitsch M.C."/>
            <person name="Ivanov N.V."/>
        </authorList>
    </citation>
    <scope>NUCLEOTIDE SEQUENCE [LARGE SCALE GENOMIC DNA]</scope>
    <source>
        <strain>cv. TN90</strain>
    </source>
</reference>
<dbReference type="RefSeq" id="XP_016460555.1">
    <property type="nucleotide sequence ID" value="XM_016605069.1"/>
</dbReference>
<accession>A0A1S3Z873</accession>
<dbReference type="RefSeq" id="XP_016460556.1">
    <property type="nucleotide sequence ID" value="XM_016605070.1"/>
</dbReference>
<proteinExistence type="predicted"/>
<protein>
    <submittedName>
        <fullName evidence="3 4">Protein FAR1-RELATED SEQUENCE 7-like isoform X1</fullName>
    </submittedName>
</protein>
<evidence type="ECO:0000313" key="4">
    <source>
        <dbReference type="RefSeq" id="XP_016460555.1"/>
    </source>
</evidence>
<dbReference type="GeneID" id="107784020"/>
<reference evidence="3 4" key="2">
    <citation type="submission" date="2025-04" db="UniProtKB">
        <authorList>
            <consortium name="RefSeq"/>
        </authorList>
    </citation>
    <scope>IDENTIFICATION</scope>
</reference>
<keyword evidence="2" id="KW-1185">Reference proteome</keyword>
<evidence type="ECO:0000313" key="3">
    <source>
        <dbReference type="RefSeq" id="XP_016460554.1"/>
    </source>
</evidence>